<keyword evidence="6" id="KW-1185">Reference proteome</keyword>
<evidence type="ECO:0000256" key="3">
    <source>
        <dbReference type="SAM" id="SignalP"/>
    </source>
</evidence>
<dbReference type="OMA" id="VNASSHE"/>
<organism evidence="5 6">
    <name type="scientific">Kalanchoe fedtschenkoi</name>
    <name type="common">Lavender scallops</name>
    <name type="synonym">South American air plant</name>
    <dbReference type="NCBI Taxonomy" id="63787"/>
    <lineage>
        <taxon>Eukaryota</taxon>
        <taxon>Viridiplantae</taxon>
        <taxon>Streptophyta</taxon>
        <taxon>Embryophyta</taxon>
        <taxon>Tracheophyta</taxon>
        <taxon>Spermatophyta</taxon>
        <taxon>Magnoliopsida</taxon>
        <taxon>eudicotyledons</taxon>
        <taxon>Gunneridae</taxon>
        <taxon>Pentapetalae</taxon>
        <taxon>Saxifragales</taxon>
        <taxon>Crassulaceae</taxon>
        <taxon>Kalanchoe</taxon>
    </lineage>
</organism>
<evidence type="ECO:0000256" key="2">
    <source>
        <dbReference type="ARBA" id="ARBA00022737"/>
    </source>
</evidence>
<reference evidence="5" key="1">
    <citation type="submission" date="2021-01" db="UniProtKB">
        <authorList>
            <consortium name="EnsemblPlants"/>
        </authorList>
    </citation>
    <scope>IDENTIFICATION</scope>
</reference>
<name>A0A7N0SWC8_KALFE</name>
<dbReference type="CDD" id="cd23509">
    <property type="entry name" value="Gnk2-like"/>
    <property type="match status" value="1"/>
</dbReference>
<dbReference type="PANTHER" id="PTHR32099:SF42">
    <property type="entry name" value="CYSTEINE-RICH RECEPTOR-LIKE PROTEIN KINASE 9-RELATED"/>
    <property type="match status" value="1"/>
</dbReference>
<dbReference type="InterPro" id="IPR038408">
    <property type="entry name" value="GNK2_sf"/>
</dbReference>
<evidence type="ECO:0000256" key="1">
    <source>
        <dbReference type="ARBA" id="ARBA00022729"/>
    </source>
</evidence>
<proteinExistence type="predicted"/>
<sequence length="146" mass="16342">MGSFQLLVVLLVAALVNLRCPVLLLPASAQSLTDMYYKCSRNRNYTTGSLFESNLSNMLFSIVSGNEVSSGFYNVSEGSGGDRVYSVALCRGDLRQDYCRSCVNASSHEIMDLCLNQKEAIMWSNDCMLRYSDQSLFGVLDFRYSY</sequence>
<dbReference type="Gene3D" id="3.30.430.20">
    <property type="entry name" value="Gnk2 domain, C-X8-C-X2-C motif"/>
    <property type="match status" value="1"/>
</dbReference>
<dbReference type="Proteomes" id="UP000594263">
    <property type="component" value="Unplaced"/>
</dbReference>
<dbReference type="FunFam" id="3.30.430.20:FF:000003">
    <property type="entry name" value="Cysteine-rich RLK (RECEPTOR-like protein kinase) 10"/>
    <property type="match status" value="1"/>
</dbReference>
<feature type="signal peptide" evidence="3">
    <location>
        <begin position="1"/>
        <end position="29"/>
    </location>
</feature>
<evidence type="ECO:0000313" key="6">
    <source>
        <dbReference type="Proteomes" id="UP000594263"/>
    </source>
</evidence>
<dbReference type="Gramene" id="Kaladp0010s0104.1.v1.1">
    <property type="protein sequence ID" value="Kaladp0010s0104.1.v1.1.CDS.1"/>
    <property type="gene ID" value="Kaladp0010s0104.v1.1"/>
</dbReference>
<dbReference type="AlphaFoldDB" id="A0A7N0SWC8"/>
<keyword evidence="2" id="KW-0677">Repeat</keyword>
<keyword evidence="1 3" id="KW-0732">Signal</keyword>
<dbReference type="PROSITE" id="PS51473">
    <property type="entry name" value="GNK2"/>
    <property type="match status" value="1"/>
</dbReference>
<feature type="domain" description="Gnk2-homologous" evidence="4">
    <location>
        <begin position="33"/>
        <end position="136"/>
    </location>
</feature>
<protein>
    <recommendedName>
        <fullName evidence="4">Gnk2-homologous domain-containing protein</fullName>
    </recommendedName>
</protein>
<dbReference type="EnsemblPlants" id="Kaladp0010s0104.1.v1.1">
    <property type="protein sequence ID" value="Kaladp0010s0104.1.v1.1.CDS.1"/>
    <property type="gene ID" value="Kaladp0010s0104.v1.1"/>
</dbReference>
<dbReference type="Pfam" id="PF01657">
    <property type="entry name" value="Stress-antifung"/>
    <property type="match status" value="1"/>
</dbReference>
<accession>A0A7N0SWC8</accession>
<evidence type="ECO:0000313" key="5">
    <source>
        <dbReference type="EnsemblPlants" id="Kaladp0010s0104.1.v1.1.CDS.1"/>
    </source>
</evidence>
<dbReference type="InterPro" id="IPR002902">
    <property type="entry name" value="GNK2"/>
</dbReference>
<feature type="chain" id="PRO_5029668469" description="Gnk2-homologous domain-containing protein" evidence="3">
    <location>
        <begin position="30"/>
        <end position="146"/>
    </location>
</feature>
<evidence type="ECO:0000259" key="4">
    <source>
        <dbReference type="PROSITE" id="PS51473"/>
    </source>
</evidence>
<dbReference type="PANTHER" id="PTHR32099">
    <property type="entry name" value="CYSTEINE-RICH REPEAT SECRETORY PROTEIN"/>
    <property type="match status" value="1"/>
</dbReference>